<dbReference type="InterPro" id="IPR036514">
    <property type="entry name" value="SGNH_hydro_sf"/>
</dbReference>
<dbReference type="GO" id="GO:0001681">
    <property type="term" value="F:sialate O-acetylesterase activity"/>
    <property type="evidence" value="ECO:0007669"/>
    <property type="project" value="InterPro"/>
</dbReference>
<dbReference type="GO" id="GO:0005975">
    <property type="term" value="P:carbohydrate metabolic process"/>
    <property type="evidence" value="ECO:0007669"/>
    <property type="project" value="TreeGrafter"/>
</dbReference>
<feature type="domain" description="Sialate O-acetylesterase" evidence="2">
    <location>
        <begin position="438"/>
        <end position="559"/>
    </location>
</feature>
<dbReference type="SUPFAM" id="SSF52266">
    <property type="entry name" value="SGNH hydrolase"/>
    <property type="match status" value="1"/>
</dbReference>
<dbReference type="SUPFAM" id="SSF49785">
    <property type="entry name" value="Galactose-binding domain-like"/>
    <property type="match status" value="1"/>
</dbReference>
<keyword evidence="1 3" id="KW-0378">Hydrolase</keyword>
<reference evidence="3 4" key="1">
    <citation type="submission" date="2020-04" db="EMBL/GenBank/DDBJ databases">
        <title>Genome sequencing of novel species.</title>
        <authorList>
            <person name="Heo J."/>
            <person name="Kim S.-J."/>
            <person name="Kim J.-S."/>
            <person name="Hong S.-B."/>
            <person name="Kwon S.-W."/>
        </authorList>
    </citation>
    <scope>NUCLEOTIDE SEQUENCE [LARGE SCALE GENOMIC DNA]</scope>
    <source>
        <strain evidence="3 4">GN2-R2</strain>
    </source>
</reference>
<dbReference type="InterPro" id="IPR008979">
    <property type="entry name" value="Galactose-bd-like_sf"/>
</dbReference>
<dbReference type="PANTHER" id="PTHR22901:SF0">
    <property type="entry name" value="SIALATE O-ACETYLESTERASE"/>
    <property type="match status" value="1"/>
</dbReference>
<dbReference type="InterPro" id="IPR013783">
    <property type="entry name" value="Ig-like_fold"/>
</dbReference>
<organism evidence="3 4">
    <name type="scientific">Massilia forsythiae</name>
    <dbReference type="NCBI Taxonomy" id="2728020"/>
    <lineage>
        <taxon>Bacteria</taxon>
        <taxon>Pseudomonadati</taxon>
        <taxon>Pseudomonadota</taxon>
        <taxon>Betaproteobacteria</taxon>
        <taxon>Burkholderiales</taxon>
        <taxon>Oxalobacteraceae</taxon>
        <taxon>Telluria group</taxon>
        <taxon>Massilia</taxon>
    </lineage>
</organism>
<dbReference type="InterPro" id="IPR039329">
    <property type="entry name" value="SIAE"/>
</dbReference>
<evidence type="ECO:0000313" key="4">
    <source>
        <dbReference type="Proteomes" id="UP000502415"/>
    </source>
</evidence>
<dbReference type="AlphaFoldDB" id="A0A7Z2ZRT9"/>
<dbReference type="RefSeq" id="WP_169434465.1">
    <property type="nucleotide sequence ID" value="NZ_CP051685.1"/>
</dbReference>
<dbReference type="EMBL" id="CP051685">
    <property type="protein sequence ID" value="QJD99543.1"/>
    <property type="molecule type" value="Genomic_DNA"/>
</dbReference>
<proteinExistence type="predicted"/>
<dbReference type="Gene3D" id="2.60.40.10">
    <property type="entry name" value="Immunoglobulins"/>
    <property type="match status" value="1"/>
</dbReference>
<protein>
    <submittedName>
        <fullName evidence="3">Glycoside hydrolase family 2</fullName>
    </submittedName>
</protein>
<dbReference type="Gene3D" id="3.40.50.1110">
    <property type="entry name" value="SGNH hydrolase"/>
    <property type="match status" value="2"/>
</dbReference>
<evidence type="ECO:0000259" key="2">
    <source>
        <dbReference type="Pfam" id="PF03629"/>
    </source>
</evidence>
<accession>A0A7Z2ZRT9</accession>
<gene>
    <name evidence="3" type="ORF">HH212_05490</name>
</gene>
<keyword evidence="4" id="KW-1185">Reference proteome</keyword>
<dbReference type="KEGG" id="mfy:HH212_05490"/>
<evidence type="ECO:0000256" key="1">
    <source>
        <dbReference type="ARBA" id="ARBA00022801"/>
    </source>
</evidence>
<dbReference type="PANTHER" id="PTHR22901">
    <property type="entry name" value="SIALATE O-ACETYLESTERASE"/>
    <property type="match status" value="1"/>
</dbReference>
<evidence type="ECO:0000313" key="3">
    <source>
        <dbReference type="EMBL" id="QJD99543.1"/>
    </source>
</evidence>
<dbReference type="InterPro" id="IPR005181">
    <property type="entry name" value="SASA"/>
</dbReference>
<dbReference type="Pfam" id="PF03629">
    <property type="entry name" value="SASA"/>
    <property type="match status" value="1"/>
</dbReference>
<name>A0A7Z2ZRT9_9BURK</name>
<dbReference type="Proteomes" id="UP000502415">
    <property type="component" value="Chromosome"/>
</dbReference>
<sequence>MTHTRLAGIRLFSIEAGALAVVAGIGAWTPAQAAQATQATAPAFARVFGEHAVLQRGEPIEVWGTAGAGSKLTLSLNGRSAAGTADAHGKWRIRLPRMAAGGPYTLSVSSGSGQTASLGDIMVGDVYLCSGQSNMEFAVRNSTNAWSNTNAAGNPNLRFLNVEKLSSPTPQDELKQPAAWKVASPETIGDASAVCYYMARSLQGRYKVPVGFINASWGGTTIQGWIGATSLRTLPAHAAGVDAVAKLAADPAAAMKDEEARIEAWWDAHDPAARTQRAWNAPGHDDAAWRSITPAGSWKDSGAADLAGFDGVAWFRTEVTLTQAQAEQADALQLGPVDTYDTTWVNGVRVGGGSTGWMWRDYPVPKGVFKAGRNLVAVRVLGGGQGGGLTGQPDKRGVRTADGQFIALPPSWKYRTGTRLAGLSVPAAPWDVPTSLSTLYNGMIAPLAGYKFKLAAWYQGESNALAADEYRSLLPLLMRDWRTRFGQPALPFLVVQLTSFGAPAKAPGPSAWAELREAQAAAVREDRHAALAVTLDVGDRTDIHPTQKTIVGERLARAARALAYGDATAPGGPEALSARRSGADIVVAFRNVHGALATYSSDKALGFETCAGSVCRYADAGVAGERVVLKGANTAGVTSVRYAWADAPIVNLFDGDDLPAAPFQLSVE</sequence>